<dbReference type="KEGG" id="cuh:BJN34_17360"/>
<dbReference type="SUPFAM" id="SSF56349">
    <property type="entry name" value="DNA breaking-rejoining enzymes"/>
    <property type="match status" value="2"/>
</dbReference>
<name>A0A1U9UTT8_CUPNE</name>
<reference evidence="8" key="1">
    <citation type="submission" date="2017-02" db="EMBL/GenBank/DDBJ databases">
        <title>Complete genome sequence of Cupriavidus necator strain NH9, a 3-chlorobenzoate degrader.</title>
        <authorList>
            <person name="Moriuchi R."/>
            <person name="Dohra H."/>
            <person name="Ogawa N."/>
        </authorList>
    </citation>
    <scope>NUCLEOTIDE SEQUENCE [LARGE SCALE GENOMIC DNA]</scope>
    <source>
        <strain evidence="8">NH9</strain>
    </source>
</reference>
<organism evidence="7 8">
    <name type="scientific">Cupriavidus necator</name>
    <name type="common">Alcaligenes eutrophus</name>
    <name type="synonym">Ralstonia eutropha</name>
    <dbReference type="NCBI Taxonomy" id="106590"/>
    <lineage>
        <taxon>Bacteria</taxon>
        <taxon>Pseudomonadati</taxon>
        <taxon>Pseudomonadota</taxon>
        <taxon>Betaproteobacteria</taxon>
        <taxon>Burkholderiales</taxon>
        <taxon>Burkholderiaceae</taxon>
        <taxon>Cupriavidus</taxon>
    </lineage>
</organism>
<dbReference type="OrthoDB" id="662444at2"/>
<protein>
    <submittedName>
        <fullName evidence="7">Site-specific integrase</fullName>
    </submittedName>
</protein>
<dbReference type="AlphaFoldDB" id="A0A1U9UTT8"/>
<evidence type="ECO:0000256" key="1">
    <source>
        <dbReference type="ARBA" id="ARBA00008857"/>
    </source>
</evidence>
<feature type="region of interest" description="Disordered" evidence="5">
    <location>
        <begin position="503"/>
        <end position="523"/>
    </location>
</feature>
<evidence type="ECO:0000256" key="4">
    <source>
        <dbReference type="ARBA" id="ARBA00023172"/>
    </source>
</evidence>
<evidence type="ECO:0000256" key="5">
    <source>
        <dbReference type="SAM" id="MobiDB-lite"/>
    </source>
</evidence>
<dbReference type="Proteomes" id="UP000189627">
    <property type="component" value="Chromosome 1"/>
</dbReference>
<evidence type="ECO:0000256" key="3">
    <source>
        <dbReference type="ARBA" id="ARBA00023125"/>
    </source>
</evidence>
<dbReference type="InterPro" id="IPR002104">
    <property type="entry name" value="Integrase_catalytic"/>
</dbReference>
<dbReference type="Pfam" id="PF00589">
    <property type="entry name" value="Phage_integrase"/>
    <property type="match status" value="1"/>
</dbReference>
<dbReference type="PANTHER" id="PTHR30349">
    <property type="entry name" value="PHAGE INTEGRASE-RELATED"/>
    <property type="match status" value="1"/>
</dbReference>
<dbReference type="GO" id="GO:0006310">
    <property type="term" value="P:DNA recombination"/>
    <property type="evidence" value="ECO:0007669"/>
    <property type="project" value="UniProtKB-KW"/>
</dbReference>
<dbReference type="InterPro" id="IPR050090">
    <property type="entry name" value="Tyrosine_recombinase_XerCD"/>
</dbReference>
<evidence type="ECO:0000313" key="8">
    <source>
        <dbReference type="Proteomes" id="UP000189627"/>
    </source>
</evidence>
<keyword evidence="3" id="KW-0238">DNA-binding</keyword>
<proteinExistence type="inferred from homology"/>
<accession>A0A1U9UTT8</accession>
<dbReference type="Gene3D" id="1.10.443.10">
    <property type="entry name" value="Intergrase catalytic core"/>
    <property type="match status" value="1"/>
</dbReference>
<evidence type="ECO:0000259" key="6">
    <source>
        <dbReference type="PROSITE" id="PS51898"/>
    </source>
</evidence>
<dbReference type="RefSeq" id="WP_078197942.1">
    <property type="nucleotide sequence ID" value="NZ_CP017757.2"/>
</dbReference>
<dbReference type="InterPro" id="IPR010998">
    <property type="entry name" value="Integrase_recombinase_N"/>
</dbReference>
<dbReference type="GO" id="GO:0003677">
    <property type="term" value="F:DNA binding"/>
    <property type="evidence" value="ECO:0007669"/>
    <property type="project" value="UniProtKB-KW"/>
</dbReference>
<dbReference type="PROSITE" id="PS51898">
    <property type="entry name" value="TYR_RECOMBINASE"/>
    <property type="match status" value="1"/>
</dbReference>
<gene>
    <name evidence="7" type="ORF">BJN34_17360</name>
</gene>
<dbReference type="InterPro" id="IPR011010">
    <property type="entry name" value="DNA_brk_join_enz"/>
</dbReference>
<dbReference type="PANTHER" id="PTHR30349:SF41">
    <property type="entry name" value="INTEGRASE_RECOMBINASE PROTEIN MJ0367-RELATED"/>
    <property type="match status" value="1"/>
</dbReference>
<keyword evidence="4" id="KW-0233">DNA recombination</keyword>
<sequence length="538" mass="60519">MATIENRSRYIVAVKNKDALQRLFPYSELQRAKAYCAELRERGYKPRLDQLEDAYLVRIRQKGHKPQQFTVDSLAEAESAVARIEAERKTGLFRDYTKAHNVTFADLIRRYAEEEGPKHRGWETVEKYKCRGWLDDLAGNLAQRDAQRKAEIAATGKAVTARKAMRVPATGIEWMSKPFAQVETTDIEGYIRDRLDVVAPSTVDREIDVLSAICNVAVKVWKYHVADNPMNGVRRPKYFNERNRRLKSGEYQRLIDAAIEEDRLRSIELRAQALMADARGQAALRPTVYQKKGLIQDALAECRAQAEQDYEHVALYETWAHFQTMTAARRGESLNTTWDNVDLAARTVFLPMTKNGRPRKLALRAELVELLDALPRTDARVFPISEDALKKAWARICQRAGIDDLHIHDLRHEGISQAAETGQFSLVDLQAFSGHCDVRMLLRYAHLCTTKLAHRLDAAFATTKLKTETTQVHRGRRRVRAGQGLSVTEILADAPEAAQPKCAKLAPSTPAPTTSPAQGNNVIAFPGRRAAGAQAGGR</sequence>
<dbReference type="CDD" id="cd00796">
    <property type="entry name" value="INT_Rci_Hp1_C"/>
    <property type="match status" value="1"/>
</dbReference>
<evidence type="ECO:0000256" key="2">
    <source>
        <dbReference type="ARBA" id="ARBA00022908"/>
    </source>
</evidence>
<dbReference type="InterPro" id="IPR013762">
    <property type="entry name" value="Integrase-like_cat_sf"/>
</dbReference>
<dbReference type="Gene3D" id="1.10.150.130">
    <property type="match status" value="1"/>
</dbReference>
<feature type="compositionally biased region" description="Low complexity" evidence="5">
    <location>
        <begin position="506"/>
        <end position="517"/>
    </location>
</feature>
<feature type="domain" description="Tyr recombinase" evidence="6">
    <location>
        <begin position="289"/>
        <end position="457"/>
    </location>
</feature>
<keyword evidence="2" id="KW-0229">DNA integration</keyword>
<comment type="similarity">
    <text evidence="1">Belongs to the 'phage' integrase family.</text>
</comment>
<dbReference type="EMBL" id="CP017757">
    <property type="protein sequence ID" value="AQV95651.1"/>
    <property type="molecule type" value="Genomic_DNA"/>
</dbReference>
<evidence type="ECO:0000313" key="7">
    <source>
        <dbReference type="EMBL" id="AQV95651.1"/>
    </source>
</evidence>
<dbReference type="GO" id="GO:0015074">
    <property type="term" value="P:DNA integration"/>
    <property type="evidence" value="ECO:0007669"/>
    <property type="project" value="UniProtKB-KW"/>
</dbReference>